<evidence type="ECO:0000256" key="1">
    <source>
        <dbReference type="ARBA" id="ARBA00007261"/>
    </source>
</evidence>
<reference evidence="4" key="1">
    <citation type="journal article" date="2015" name="Nature">
        <title>Complex archaea that bridge the gap between prokaryotes and eukaryotes.</title>
        <authorList>
            <person name="Spang A."/>
            <person name="Saw J.H."/>
            <person name="Jorgensen S.L."/>
            <person name="Zaremba-Niedzwiedzka K."/>
            <person name="Martijn J."/>
            <person name="Lind A.E."/>
            <person name="van Eijk R."/>
            <person name="Schleper C."/>
            <person name="Guy L."/>
            <person name="Ettema T.J."/>
        </authorList>
    </citation>
    <scope>NUCLEOTIDE SEQUENCE</scope>
</reference>
<proteinExistence type="inferred from homology"/>
<dbReference type="InterPro" id="IPR007863">
    <property type="entry name" value="Peptidase_M16_C"/>
</dbReference>
<sequence>MKVLKSKSGITILFKPVPGKLVDIKHFVNCGCMDEHEPHEEGLCHALEHMYFAGTEERTWEDIVREFRLAGAESNAWTDYQYTAYGSLVPKSHWEEALAIQSDLIYNSTFPEDRWETVEKHAVINEILANNDEDYWYLEEMGYRSALGPSYHDPVGSVEAITKASVKDLRKFSDRYYRGRNIFLAVAGDLTPKEVLKAVNRVDQWTNKRPKKRVDPVTVYNAQPLHLKKEDMGQSLVMLIKPVKDFHTTKELVGSRIALGVLHDYLYREIRDIRGLCYDIEPDFFDDYPDYDYLHIITACEHKNLQTLIKEIVQALERFPRHGLTSNKIEEARMVYTREAMTGENDVEKVTNEMGNLYLQGRKTDPFDLAFHGAKNVSDALIKRVAKENFAGNMKLITVVDSACEKD</sequence>
<dbReference type="InterPro" id="IPR011249">
    <property type="entry name" value="Metalloenz_LuxS/M16"/>
</dbReference>
<dbReference type="SUPFAM" id="SSF63411">
    <property type="entry name" value="LuxS/MPP-like metallohydrolase"/>
    <property type="match status" value="2"/>
</dbReference>
<name>A0A0F9GMI3_9ZZZZ</name>
<comment type="similarity">
    <text evidence="1">Belongs to the peptidase M16 family.</text>
</comment>
<organism evidence="4">
    <name type="scientific">marine sediment metagenome</name>
    <dbReference type="NCBI Taxonomy" id="412755"/>
    <lineage>
        <taxon>unclassified sequences</taxon>
        <taxon>metagenomes</taxon>
        <taxon>ecological metagenomes</taxon>
    </lineage>
</organism>
<feature type="domain" description="Peptidase M16 C-terminal" evidence="3">
    <location>
        <begin position="164"/>
        <end position="334"/>
    </location>
</feature>
<dbReference type="AlphaFoldDB" id="A0A0F9GMI3"/>
<dbReference type="PANTHER" id="PTHR11851">
    <property type="entry name" value="METALLOPROTEASE"/>
    <property type="match status" value="1"/>
</dbReference>
<evidence type="ECO:0000259" key="3">
    <source>
        <dbReference type="Pfam" id="PF05193"/>
    </source>
</evidence>
<evidence type="ECO:0000313" key="4">
    <source>
        <dbReference type="EMBL" id="KKL99978.1"/>
    </source>
</evidence>
<feature type="domain" description="Peptidase M16 N-terminal" evidence="2">
    <location>
        <begin position="23"/>
        <end position="138"/>
    </location>
</feature>
<dbReference type="Pfam" id="PF00675">
    <property type="entry name" value="Peptidase_M16"/>
    <property type="match status" value="1"/>
</dbReference>
<evidence type="ECO:0008006" key="5">
    <source>
        <dbReference type="Google" id="ProtNLM"/>
    </source>
</evidence>
<dbReference type="InterPro" id="IPR011765">
    <property type="entry name" value="Pept_M16_N"/>
</dbReference>
<evidence type="ECO:0000259" key="2">
    <source>
        <dbReference type="Pfam" id="PF00675"/>
    </source>
</evidence>
<dbReference type="EMBL" id="LAZR01017540">
    <property type="protein sequence ID" value="KKL99978.1"/>
    <property type="molecule type" value="Genomic_DNA"/>
</dbReference>
<gene>
    <name evidence="4" type="ORF">LCGC14_1809010</name>
</gene>
<accession>A0A0F9GMI3</accession>
<dbReference type="InterPro" id="IPR050361">
    <property type="entry name" value="MPP/UQCRC_Complex"/>
</dbReference>
<comment type="caution">
    <text evidence="4">The sequence shown here is derived from an EMBL/GenBank/DDBJ whole genome shotgun (WGS) entry which is preliminary data.</text>
</comment>
<dbReference type="GO" id="GO:0046872">
    <property type="term" value="F:metal ion binding"/>
    <property type="evidence" value="ECO:0007669"/>
    <property type="project" value="InterPro"/>
</dbReference>
<dbReference type="PANTHER" id="PTHR11851:SF49">
    <property type="entry name" value="MITOCHONDRIAL-PROCESSING PEPTIDASE SUBUNIT ALPHA"/>
    <property type="match status" value="1"/>
</dbReference>
<dbReference type="Pfam" id="PF05193">
    <property type="entry name" value="Peptidase_M16_C"/>
    <property type="match status" value="1"/>
</dbReference>
<dbReference type="Gene3D" id="3.30.830.10">
    <property type="entry name" value="Metalloenzyme, LuxS/M16 peptidase-like"/>
    <property type="match status" value="2"/>
</dbReference>
<protein>
    <recommendedName>
        <fullName evidence="5">Peptidase M16 N-terminal domain-containing protein</fullName>
    </recommendedName>
</protein>